<dbReference type="InterPro" id="IPR005750">
    <property type="entry name" value="UDP_GlcNAc_COvinyl_MurA"/>
</dbReference>
<dbReference type="Gene3D" id="3.65.10.10">
    <property type="entry name" value="Enolpyruvate transferase domain"/>
    <property type="match status" value="2"/>
</dbReference>
<evidence type="ECO:0000256" key="3">
    <source>
        <dbReference type="ARBA" id="ARBA00022490"/>
    </source>
</evidence>
<evidence type="ECO:0000256" key="7">
    <source>
        <dbReference type="ARBA" id="ARBA00022984"/>
    </source>
</evidence>
<keyword evidence="6 12" id="KW-0133">Cell shape</keyword>
<sequence>MSSFIIEGGTRLSGEIIPQGAKNEALQILCAVLLTAEPVTIHKIPDIRDVNKLIELLAELGVEVKYLGNESYRFCAKDVDIDYLETEDFRKKASSLRGSIMILGPLLARFGKGKISKPGGDKIGRRRLDTHFIGFQKLGARFLYEAETGMYHIDASQLKGTYMLLDEASVTGTANILMAAVMAEGKTTIYNAACEPYLQQLSKMLNRMGAKITGIGSNLLHIEGVESLKGTEHTMLPDMIEIGSFIGMAAMTQSEITIKDCQIPELGVIPETFRRLGIQMEFRGDDIFIPAQERYEIETFIDGSIMTIADAIWPGLTPDLLSIVLVVATQAKGTVLVHQKMFESRLFFVDKLIDMGAQIILCDPHRATVIGLNRQQKLKGIRMTSPDIRAGQALLIAALSAEGRSIIDNVEQIDRGYQHIDTRLKALGAKIERVD</sequence>
<comment type="function">
    <text evidence="12">Cell wall formation. Adds enolpyruvyl to UDP-N-acetylglucosamine.</text>
</comment>
<dbReference type="NCBIfam" id="TIGR01072">
    <property type="entry name" value="murA"/>
    <property type="match status" value="1"/>
</dbReference>
<comment type="catalytic activity">
    <reaction evidence="11 12">
        <text>phosphoenolpyruvate + UDP-N-acetyl-alpha-D-glucosamine = UDP-N-acetyl-3-O-(1-carboxyvinyl)-alpha-D-glucosamine + phosphate</text>
        <dbReference type="Rhea" id="RHEA:18681"/>
        <dbReference type="ChEBI" id="CHEBI:43474"/>
        <dbReference type="ChEBI" id="CHEBI:57705"/>
        <dbReference type="ChEBI" id="CHEBI:58702"/>
        <dbReference type="ChEBI" id="CHEBI:68483"/>
        <dbReference type="EC" id="2.5.1.7"/>
    </reaction>
</comment>
<dbReference type="EMBL" id="BNAG01000003">
    <property type="protein sequence ID" value="GHE65700.1"/>
    <property type="molecule type" value="Genomic_DNA"/>
</dbReference>
<evidence type="ECO:0000313" key="15">
    <source>
        <dbReference type="Proteomes" id="UP000658258"/>
    </source>
</evidence>
<keyword evidence="9 12" id="KW-0961">Cell wall biogenesis/degradation</keyword>
<evidence type="ECO:0000256" key="12">
    <source>
        <dbReference type="HAMAP-Rule" id="MF_00111"/>
    </source>
</evidence>
<feature type="binding site" evidence="12">
    <location>
        <position position="97"/>
    </location>
    <ligand>
        <name>UDP-N-acetyl-alpha-D-glucosamine</name>
        <dbReference type="ChEBI" id="CHEBI:57705"/>
    </ligand>
</feature>
<evidence type="ECO:0000256" key="10">
    <source>
        <dbReference type="ARBA" id="ARBA00038367"/>
    </source>
</evidence>
<evidence type="ECO:0000259" key="13">
    <source>
        <dbReference type="Pfam" id="PF00275"/>
    </source>
</evidence>
<evidence type="ECO:0000256" key="2">
    <source>
        <dbReference type="ARBA" id="ARBA00004752"/>
    </source>
</evidence>
<feature type="domain" description="Enolpyruvate transferase" evidence="13">
    <location>
        <begin position="7"/>
        <end position="421"/>
    </location>
</feature>
<accession>A0ABQ3I8X9</accession>
<dbReference type="NCBIfam" id="NF006873">
    <property type="entry name" value="PRK09369.1"/>
    <property type="match status" value="1"/>
</dbReference>
<dbReference type="EC" id="2.5.1.7" evidence="12"/>
<feature type="binding site" evidence="12">
    <location>
        <begin position="22"/>
        <end position="23"/>
    </location>
    <ligand>
        <name>phosphoenolpyruvate</name>
        <dbReference type="ChEBI" id="CHEBI:58702"/>
    </ligand>
</feature>
<organism evidence="14 15">
    <name type="scientific">Roseivirga thermotolerans</name>
    <dbReference type="NCBI Taxonomy" id="1758176"/>
    <lineage>
        <taxon>Bacteria</taxon>
        <taxon>Pseudomonadati</taxon>
        <taxon>Bacteroidota</taxon>
        <taxon>Cytophagia</taxon>
        <taxon>Cytophagales</taxon>
        <taxon>Roseivirgaceae</taxon>
        <taxon>Roseivirga</taxon>
    </lineage>
</organism>
<dbReference type="Proteomes" id="UP000658258">
    <property type="component" value="Unassembled WGS sequence"/>
</dbReference>
<feature type="active site" description="Proton donor" evidence="12">
    <location>
        <position position="121"/>
    </location>
</feature>
<dbReference type="InterPro" id="IPR013792">
    <property type="entry name" value="RNA3'P_cycl/enolpyr_Trfase_a/b"/>
</dbReference>
<keyword evidence="5 12" id="KW-0808">Transferase</keyword>
<evidence type="ECO:0000256" key="1">
    <source>
        <dbReference type="ARBA" id="ARBA00004496"/>
    </source>
</evidence>
<evidence type="ECO:0000256" key="6">
    <source>
        <dbReference type="ARBA" id="ARBA00022960"/>
    </source>
</evidence>
<protein>
    <recommendedName>
        <fullName evidence="12">UDP-N-acetylglucosamine 1-carboxyvinyltransferase</fullName>
        <ecNumber evidence="12">2.5.1.7</ecNumber>
    </recommendedName>
    <alternativeName>
        <fullName evidence="12">Enoylpyruvate transferase</fullName>
    </alternativeName>
    <alternativeName>
        <fullName evidence="12">UDP-N-acetylglucosamine enolpyruvyl transferase</fullName>
        <shortName evidence="12">EPT</shortName>
    </alternativeName>
</protein>
<reference evidence="15" key="1">
    <citation type="journal article" date="2019" name="Int. J. Syst. Evol. Microbiol.">
        <title>The Global Catalogue of Microorganisms (GCM) 10K type strain sequencing project: providing services to taxonomists for standard genome sequencing and annotation.</title>
        <authorList>
            <consortium name="The Broad Institute Genomics Platform"/>
            <consortium name="The Broad Institute Genome Sequencing Center for Infectious Disease"/>
            <person name="Wu L."/>
            <person name="Ma J."/>
        </authorList>
    </citation>
    <scope>NUCLEOTIDE SEQUENCE [LARGE SCALE GENOMIC DNA]</scope>
    <source>
        <strain evidence="15">CGMCC 1.15111</strain>
    </source>
</reference>
<name>A0ABQ3I8X9_9BACT</name>
<comment type="similarity">
    <text evidence="10 12">Belongs to the EPSP synthase family. MurA subfamily.</text>
</comment>
<evidence type="ECO:0000256" key="11">
    <source>
        <dbReference type="ARBA" id="ARBA00047527"/>
    </source>
</evidence>
<comment type="subcellular location">
    <subcellularLocation>
        <location evidence="1 12">Cytoplasm</location>
    </subcellularLocation>
</comment>
<dbReference type="Pfam" id="PF00275">
    <property type="entry name" value="EPSP_synthase"/>
    <property type="match status" value="1"/>
</dbReference>
<keyword evidence="15" id="KW-1185">Reference proteome</keyword>
<keyword evidence="4 12" id="KW-0132">Cell division</keyword>
<feature type="binding site" evidence="12">
    <location>
        <position position="341"/>
    </location>
    <ligand>
        <name>UDP-N-acetyl-alpha-D-glucosamine</name>
        <dbReference type="ChEBI" id="CHEBI:57705"/>
    </ligand>
</feature>
<feature type="binding site" evidence="12">
    <location>
        <position position="319"/>
    </location>
    <ligand>
        <name>UDP-N-acetyl-alpha-D-glucosamine</name>
        <dbReference type="ChEBI" id="CHEBI:57705"/>
    </ligand>
</feature>
<keyword evidence="7 12" id="KW-0573">Peptidoglycan synthesis</keyword>
<evidence type="ECO:0000256" key="8">
    <source>
        <dbReference type="ARBA" id="ARBA00023306"/>
    </source>
</evidence>
<evidence type="ECO:0000256" key="4">
    <source>
        <dbReference type="ARBA" id="ARBA00022618"/>
    </source>
</evidence>
<dbReference type="HAMAP" id="MF_00111">
    <property type="entry name" value="MurA"/>
    <property type="match status" value="1"/>
</dbReference>
<evidence type="ECO:0000256" key="5">
    <source>
        <dbReference type="ARBA" id="ARBA00022679"/>
    </source>
</evidence>
<dbReference type="PANTHER" id="PTHR43783:SF1">
    <property type="entry name" value="UDP-N-ACETYLGLUCOSAMINE 1-CARBOXYVINYLTRANSFERASE"/>
    <property type="match status" value="1"/>
</dbReference>
<dbReference type="SUPFAM" id="SSF55205">
    <property type="entry name" value="EPT/RTPC-like"/>
    <property type="match status" value="1"/>
</dbReference>
<dbReference type="InterPro" id="IPR050068">
    <property type="entry name" value="MurA_subfamily"/>
</dbReference>
<dbReference type="RefSeq" id="WP_189630222.1">
    <property type="nucleotide sequence ID" value="NZ_BNAG01000003.1"/>
</dbReference>
<proteinExistence type="inferred from homology"/>
<dbReference type="InterPro" id="IPR001986">
    <property type="entry name" value="Enolpyruvate_Tfrase_dom"/>
</dbReference>
<comment type="pathway">
    <text evidence="2 12">Cell wall biogenesis; peptidoglycan biosynthesis.</text>
</comment>
<evidence type="ECO:0000256" key="9">
    <source>
        <dbReference type="ARBA" id="ARBA00023316"/>
    </source>
</evidence>
<comment type="caution">
    <text evidence="14">The sequence shown here is derived from an EMBL/GenBank/DDBJ whole genome shotgun (WGS) entry which is preliminary data.</text>
</comment>
<comment type="caution">
    <text evidence="12">Lacks conserved residue(s) required for the propagation of feature annotation.</text>
</comment>
<keyword evidence="3 12" id="KW-0963">Cytoplasm</keyword>
<dbReference type="InterPro" id="IPR036968">
    <property type="entry name" value="Enolpyruvate_Tfrase_sf"/>
</dbReference>
<keyword evidence="8 12" id="KW-0131">Cell cycle</keyword>
<dbReference type="CDD" id="cd01555">
    <property type="entry name" value="UdpNAET"/>
    <property type="match status" value="1"/>
</dbReference>
<evidence type="ECO:0000313" key="14">
    <source>
        <dbReference type="EMBL" id="GHE65700.1"/>
    </source>
</evidence>
<gene>
    <name evidence="12 14" type="primary">murA</name>
    <name evidence="14" type="ORF">GCM10011340_21060</name>
</gene>
<dbReference type="PANTHER" id="PTHR43783">
    <property type="entry name" value="UDP-N-ACETYLGLUCOSAMINE 1-CARBOXYVINYLTRANSFERASE"/>
    <property type="match status" value="1"/>
</dbReference>